<sequence length="65" mass="7112">MNPNAPTGQKNRSGERADGPRPIYVVGNLPLLGIVDMRVPLGDGYRKAPRNIYPRASDSADLVMY</sequence>
<accession>A0A450UDY7</accession>
<feature type="compositionally biased region" description="Polar residues" evidence="1">
    <location>
        <begin position="1"/>
        <end position="11"/>
    </location>
</feature>
<protein>
    <submittedName>
        <fullName evidence="2">Uncharacterized protein</fullName>
    </submittedName>
</protein>
<proteinExistence type="predicted"/>
<evidence type="ECO:0000256" key="1">
    <source>
        <dbReference type="SAM" id="MobiDB-lite"/>
    </source>
</evidence>
<gene>
    <name evidence="2" type="ORF">BECKLFY1418B_GA0070995_102129</name>
</gene>
<reference evidence="2" key="1">
    <citation type="submission" date="2019-02" db="EMBL/GenBank/DDBJ databases">
        <authorList>
            <person name="Gruber-Vodicka R. H."/>
            <person name="Seah K. B. B."/>
        </authorList>
    </citation>
    <scope>NUCLEOTIDE SEQUENCE</scope>
    <source>
        <strain evidence="2">BECK_M7</strain>
    </source>
</reference>
<feature type="region of interest" description="Disordered" evidence="1">
    <location>
        <begin position="1"/>
        <end position="21"/>
    </location>
</feature>
<evidence type="ECO:0000313" key="2">
    <source>
        <dbReference type="EMBL" id="VFJ90757.1"/>
    </source>
</evidence>
<name>A0A450UDY7_9GAMM</name>
<dbReference type="EMBL" id="CAADFF010000021">
    <property type="protein sequence ID" value="VFJ90757.1"/>
    <property type="molecule type" value="Genomic_DNA"/>
</dbReference>
<dbReference type="AlphaFoldDB" id="A0A450UDY7"/>
<organism evidence="2">
    <name type="scientific">Candidatus Kentrum sp. LFY</name>
    <dbReference type="NCBI Taxonomy" id="2126342"/>
    <lineage>
        <taxon>Bacteria</taxon>
        <taxon>Pseudomonadati</taxon>
        <taxon>Pseudomonadota</taxon>
        <taxon>Gammaproteobacteria</taxon>
        <taxon>Candidatus Kentrum</taxon>
    </lineage>
</organism>